<comment type="caution">
    <text evidence="1">The sequence shown here is derived from an EMBL/GenBank/DDBJ whole genome shotgun (WGS) entry which is preliminary data.</text>
</comment>
<dbReference type="PANTHER" id="PTHR13134:SF3">
    <property type="entry name" value="TRAFFICKING PROTEIN PARTICLE COMPLEX SUBUNIT 13"/>
    <property type="match status" value="1"/>
</dbReference>
<accession>S8E3Z3</accession>
<protein>
    <submittedName>
        <fullName evidence="1">Uncharacterized protein</fullName>
    </submittedName>
</protein>
<dbReference type="Proteomes" id="UP000015453">
    <property type="component" value="Unassembled WGS sequence"/>
</dbReference>
<dbReference type="AlphaFoldDB" id="S8E3Z3"/>
<gene>
    <name evidence="1" type="ORF">M569_04348</name>
</gene>
<evidence type="ECO:0000313" key="1">
    <source>
        <dbReference type="EMBL" id="EPS70413.1"/>
    </source>
</evidence>
<dbReference type="OrthoDB" id="906447at2759"/>
<name>S8E3Z3_9LAMI</name>
<proteinExistence type="predicted"/>
<evidence type="ECO:0000313" key="2">
    <source>
        <dbReference type="Proteomes" id="UP000015453"/>
    </source>
</evidence>
<keyword evidence="2" id="KW-1185">Reference proteome</keyword>
<organism evidence="1 2">
    <name type="scientific">Genlisea aurea</name>
    <dbReference type="NCBI Taxonomy" id="192259"/>
    <lineage>
        <taxon>Eukaryota</taxon>
        <taxon>Viridiplantae</taxon>
        <taxon>Streptophyta</taxon>
        <taxon>Embryophyta</taxon>
        <taxon>Tracheophyta</taxon>
        <taxon>Spermatophyta</taxon>
        <taxon>Magnoliopsida</taxon>
        <taxon>eudicotyledons</taxon>
        <taxon>Gunneridae</taxon>
        <taxon>Pentapetalae</taxon>
        <taxon>asterids</taxon>
        <taxon>lamiids</taxon>
        <taxon>Lamiales</taxon>
        <taxon>Lentibulariaceae</taxon>
        <taxon>Genlisea</taxon>
    </lineage>
</organism>
<dbReference type="InterPro" id="IPR010378">
    <property type="entry name" value="TRAPPC13"/>
</dbReference>
<dbReference type="PANTHER" id="PTHR13134">
    <property type="entry name" value="TRAFFICKING PROTEIN PARTICLE COMPLEX SUBUNIT 13"/>
    <property type="match status" value="1"/>
</dbReference>
<reference evidence="1 2" key="1">
    <citation type="journal article" date="2013" name="BMC Genomics">
        <title>The miniature genome of a carnivorous plant Genlisea aurea contains a low number of genes and short non-coding sequences.</title>
        <authorList>
            <person name="Leushkin E.V."/>
            <person name="Sutormin R.A."/>
            <person name="Nabieva E.R."/>
            <person name="Penin A.A."/>
            <person name="Kondrashov A.S."/>
            <person name="Logacheva M.D."/>
        </authorList>
    </citation>
    <scope>NUCLEOTIDE SEQUENCE [LARGE SCALE GENOMIC DNA]</scope>
</reference>
<sequence length="101" mass="10931">MSGGGGGQVAHSLAFRVMRLCRPTLHVESSPLRFDPCDLLVGEDFFDDPAAAANRHRLVGTRSSVSADDSSDLTYRNRFLLQHFSDSLGLPGLLVLPQSFG</sequence>
<dbReference type="EMBL" id="AUSU01001687">
    <property type="protein sequence ID" value="EPS70413.1"/>
    <property type="molecule type" value="Genomic_DNA"/>
</dbReference>
<dbReference type="GO" id="GO:1990072">
    <property type="term" value="C:TRAPPIII protein complex"/>
    <property type="evidence" value="ECO:0007669"/>
    <property type="project" value="TreeGrafter"/>
</dbReference>